<dbReference type="AlphaFoldDB" id="A0A842HIB7"/>
<dbReference type="RefSeq" id="WP_185676222.1">
    <property type="nucleotide sequence ID" value="NZ_JACHVB010000035.1"/>
</dbReference>
<feature type="domain" description="Haem-binding uptake Tiki superfamily ChaN" evidence="3">
    <location>
        <begin position="107"/>
        <end position="312"/>
    </location>
</feature>
<keyword evidence="2" id="KW-0732">Signal</keyword>
<evidence type="ECO:0000313" key="5">
    <source>
        <dbReference type="Proteomes" id="UP000546464"/>
    </source>
</evidence>
<proteinExistence type="predicted"/>
<gene>
    <name evidence="4" type="ORF">H5P28_13445</name>
</gene>
<accession>A0A842HIB7</accession>
<protein>
    <submittedName>
        <fullName evidence="4">ChaN family lipoprotein</fullName>
    </submittedName>
</protein>
<dbReference type="EMBL" id="JACHVB010000035">
    <property type="protein sequence ID" value="MBC2595267.1"/>
    <property type="molecule type" value="Genomic_DNA"/>
</dbReference>
<keyword evidence="5" id="KW-1185">Reference proteome</keyword>
<name>A0A842HIB7_9BACT</name>
<dbReference type="CDD" id="cd14727">
    <property type="entry name" value="ChanN-like"/>
    <property type="match status" value="1"/>
</dbReference>
<evidence type="ECO:0000259" key="3">
    <source>
        <dbReference type="Pfam" id="PF04187"/>
    </source>
</evidence>
<dbReference type="Proteomes" id="UP000546464">
    <property type="component" value="Unassembled WGS sequence"/>
</dbReference>
<evidence type="ECO:0000313" key="4">
    <source>
        <dbReference type="EMBL" id="MBC2595267.1"/>
    </source>
</evidence>
<evidence type="ECO:0000256" key="1">
    <source>
        <dbReference type="SAM" id="MobiDB-lite"/>
    </source>
</evidence>
<dbReference type="Gene3D" id="3.40.50.11550">
    <property type="match status" value="1"/>
</dbReference>
<dbReference type="SUPFAM" id="SSF159501">
    <property type="entry name" value="EreA/ChaN-like"/>
    <property type="match status" value="1"/>
</dbReference>
<organism evidence="4 5">
    <name type="scientific">Ruficoccus amylovorans</name>
    <dbReference type="NCBI Taxonomy" id="1804625"/>
    <lineage>
        <taxon>Bacteria</taxon>
        <taxon>Pseudomonadati</taxon>
        <taxon>Verrucomicrobiota</taxon>
        <taxon>Opitutia</taxon>
        <taxon>Puniceicoccales</taxon>
        <taxon>Cerasicoccaceae</taxon>
        <taxon>Ruficoccus</taxon>
    </lineage>
</organism>
<keyword evidence="4" id="KW-0449">Lipoprotein</keyword>
<dbReference type="Pfam" id="PF04187">
    <property type="entry name" value="Cofac_haem_bdg"/>
    <property type="match status" value="1"/>
</dbReference>
<sequence>MTTIDNCNVRLPLLVVAAALLLPCAGMAMPGMKPDAKPDASAQGGTTQVTCPVTGQTFAVGEDGQMVPVESAGQGSGEPESSAAAPERVTLWLDMYRAEPLPFANVLEDLGAVDVVYVGETHTLKRHHQWQAEILESLIEARDGKLVLGLEQIEQFYQPQVDRFNAGEIDFDELAKEIDWRRRWSNYEDYRPLLELAQAKGVTVLALNGRAETIRKIGRKGLDSLDRGERKELPRQMNFDDPDYRRLLDQLMMVHASVDESVLDRIFQAQVARDENMAQALADFLEKNPGYAVMVVAGSGHLAYGLGTVDRVRARLPELDDRIVLMTVSGELVLSEQEEKMARPVTITHGDLRYLRRPKADYLQLTEPEE</sequence>
<comment type="caution">
    <text evidence="4">The sequence shown here is derived from an EMBL/GenBank/DDBJ whole genome shotgun (WGS) entry which is preliminary data.</text>
</comment>
<dbReference type="InterPro" id="IPR007314">
    <property type="entry name" value="Cofac_haem-bd_dom"/>
</dbReference>
<reference evidence="4 5" key="1">
    <citation type="submission" date="2020-07" db="EMBL/GenBank/DDBJ databases">
        <authorList>
            <person name="Feng X."/>
        </authorList>
    </citation>
    <scope>NUCLEOTIDE SEQUENCE [LARGE SCALE GENOMIC DNA]</scope>
    <source>
        <strain evidence="4 5">JCM31066</strain>
    </source>
</reference>
<feature type="region of interest" description="Disordered" evidence="1">
    <location>
        <begin position="64"/>
        <end position="84"/>
    </location>
</feature>
<evidence type="ECO:0000256" key="2">
    <source>
        <dbReference type="SAM" id="SignalP"/>
    </source>
</evidence>
<feature type="signal peptide" evidence="2">
    <location>
        <begin position="1"/>
        <end position="28"/>
    </location>
</feature>
<feature type="chain" id="PRO_5032365522" evidence="2">
    <location>
        <begin position="29"/>
        <end position="370"/>
    </location>
</feature>